<accession>A0ABT5U9H9</accession>
<comment type="subcellular location">
    <subcellularLocation>
        <location evidence="1">Cell membrane</location>
        <topology evidence="1">Multi-pass membrane protein</topology>
    </subcellularLocation>
</comment>
<evidence type="ECO:0000256" key="2">
    <source>
        <dbReference type="ARBA" id="ARBA00022475"/>
    </source>
</evidence>
<comment type="caution">
    <text evidence="14">The sequence shown here is derived from an EMBL/GenBank/DDBJ whole genome shotgun (WGS) entry which is preliminary data.</text>
</comment>
<dbReference type="RefSeq" id="WP_274689373.1">
    <property type="nucleotide sequence ID" value="NZ_JAPMOU010000016.1"/>
</dbReference>
<evidence type="ECO:0000256" key="6">
    <source>
        <dbReference type="ARBA" id="ARBA00022692"/>
    </source>
</evidence>
<dbReference type="Gene3D" id="1.10.3730.20">
    <property type="match status" value="1"/>
</dbReference>
<dbReference type="InterPro" id="IPR000620">
    <property type="entry name" value="EamA_dom"/>
</dbReference>
<feature type="transmembrane region" description="Helical" evidence="11">
    <location>
        <begin position="104"/>
        <end position="121"/>
    </location>
</feature>
<evidence type="ECO:0000256" key="12">
    <source>
        <dbReference type="SAM" id="SignalP"/>
    </source>
</evidence>
<proteinExistence type="predicted"/>
<keyword evidence="8 11" id="KW-1133">Transmembrane helix</keyword>
<evidence type="ECO:0000256" key="1">
    <source>
        <dbReference type="ARBA" id="ARBA00004651"/>
    </source>
</evidence>
<keyword evidence="6 11" id="KW-0812">Transmembrane</keyword>
<evidence type="ECO:0000256" key="11">
    <source>
        <dbReference type="SAM" id="Phobius"/>
    </source>
</evidence>
<keyword evidence="10 11" id="KW-0472">Membrane</keyword>
<evidence type="ECO:0000256" key="3">
    <source>
        <dbReference type="ARBA" id="ARBA00022516"/>
    </source>
</evidence>
<organism evidence="14 15">
    <name type="scientific">Spartinivicinus poritis</name>
    <dbReference type="NCBI Taxonomy" id="2994640"/>
    <lineage>
        <taxon>Bacteria</taxon>
        <taxon>Pseudomonadati</taxon>
        <taxon>Pseudomonadota</taxon>
        <taxon>Gammaproteobacteria</taxon>
        <taxon>Oceanospirillales</taxon>
        <taxon>Zooshikellaceae</taxon>
        <taxon>Spartinivicinus</taxon>
    </lineage>
</organism>
<keyword evidence="5" id="KW-0441">Lipid A biosynthesis</keyword>
<evidence type="ECO:0000313" key="14">
    <source>
        <dbReference type="EMBL" id="MDE1463025.1"/>
    </source>
</evidence>
<keyword evidence="3" id="KW-0444">Lipid biosynthesis</keyword>
<dbReference type="InterPro" id="IPR037185">
    <property type="entry name" value="EmrE-like"/>
</dbReference>
<dbReference type="Proteomes" id="UP001528823">
    <property type="component" value="Unassembled WGS sequence"/>
</dbReference>
<dbReference type="Pfam" id="PF00892">
    <property type="entry name" value="EamA"/>
    <property type="match status" value="1"/>
</dbReference>
<dbReference type="InterPro" id="IPR000390">
    <property type="entry name" value="Small_drug/metabolite_transptr"/>
</dbReference>
<dbReference type="PANTHER" id="PTHR30561:SF9">
    <property type="entry name" value="4-AMINO-4-DEOXY-L-ARABINOSE-PHOSPHOUNDECAPRENOL FLIPPASE SUBUNIT ARNF-RELATED"/>
    <property type="match status" value="1"/>
</dbReference>
<gene>
    <name evidence="14" type="ORF">ORQ98_13715</name>
</gene>
<evidence type="ECO:0000256" key="9">
    <source>
        <dbReference type="ARBA" id="ARBA00023098"/>
    </source>
</evidence>
<dbReference type="SUPFAM" id="SSF103481">
    <property type="entry name" value="Multidrug resistance efflux transporter EmrE"/>
    <property type="match status" value="1"/>
</dbReference>
<evidence type="ECO:0000256" key="4">
    <source>
        <dbReference type="ARBA" id="ARBA00022519"/>
    </source>
</evidence>
<evidence type="ECO:0000313" key="15">
    <source>
        <dbReference type="Proteomes" id="UP001528823"/>
    </source>
</evidence>
<feature type="signal peptide" evidence="12">
    <location>
        <begin position="1"/>
        <end position="19"/>
    </location>
</feature>
<protein>
    <recommendedName>
        <fullName evidence="13">EamA domain-containing protein</fullName>
    </recommendedName>
</protein>
<keyword evidence="7" id="KW-0448">Lipopolysaccharide biosynthesis</keyword>
<dbReference type="EMBL" id="JAPMOU010000016">
    <property type="protein sequence ID" value="MDE1463025.1"/>
    <property type="molecule type" value="Genomic_DNA"/>
</dbReference>
<keyword evidence="4" id="KW-0997">Cell inner membrane</keyword>
<keyword evidence="9" id="KW-0443">Lipid metabolism</keyword>
<feature type="transmembrane region" description="Helical" evidence="11">
    <location>
        <begin position="78"/>
        <end position="98"/>
    </location>
</feature>
<dbReference type="PANTHER" id="PTHR30561">
    <property type="entry name" value="SMR FAMILY PROTON-DEPENDENT DRUG EFFLUX TRANSPORTER SUGE"/>
    <property type="match status" value="1"/>
</dbReference>
<feature type="chain" id="PRO_5045525971" description="EamA domain-containing protein" evidence="12">
    <location>
        <begin position="20"/>
        <end position="124"/>
    </location>
</feature>
<keyword evidence="2" id="KW-1003">Cell membrane</keyword>
<evidence type="ECO:0000256" key="8">
    <source>
        <dbReference type="ARBA" id="ARBA00022989"/>
    </source>
</evidence>
<reference evidence="14 15" key="1">
    <citation type="submission" date="2022-11" db="EMBL/GenBank/DDBJ databases">
        <title>Spartinivicinus poritis sp. nov., isolated from scleractinian coral Porites lutea.</title>
        <authorList>
            <person name="Zhang G."/>
            <person name="Cai L."/>
            <person name="Wei Q."/>
        </authorList>
    </citation>
    <scope>NUCLEOTIDE SEQUENCE [LARGE SCALE GENOMIC DNA]</scope>
    <source>
        <strain evidence="14 15">A2-2</strain>
    </source>
</reference>
<evidence type="ECO:0000256" key="5">
    <source>
        <dbReference type="ARBA" id="ARBA00022556"/>
    </source>
</evidence>
<evidence type="ECO:0000259" key="13">
    <source>
        <dbReference type="Pfam" id="PF00892"/>
    </source>
</evidence>
<sequence>MTYLVLSLTLLTVTLSACAQLAFKLGVTKPSMASALQSSITESLVAAAISPFIWIGLIIYGLSVAMWLWVLSKVELSVAYPFVGISFLVTMAFSALLLNETLTPARVFGTLLIACGCVLVGKSA</sequence>
<keyword evidence="12" id="KW-0732">Signal</keyword>
<keyword evidence="15" id="KW-1185">Reference proteome</keyword>
<evidence type="ECO:0000256" key="7">
    <source>
        <dbReference type="ARBA" id="ARBA00022985"/>
    </source>
</evidence>
<feature type="transmembrane region" description="Helical" evidence="11">
    <location>
        <begin position="43"/>
        <end position="71"/>
    </location>
</feature>
<evidence type="ECO:0000256" key="10">
    <source>
        <dbReference type="ARBA" id="ARBA00023136"/>
    </source>
</evidence>
<name>A0ABT5U9H9_9GAMM</name>
<feature type="domain" description="EamA" evidence="13">
    <location>
        <begin position="46"/>
        <end position="120"/>
    </location>
</feature>